<dbReference type="InterPro" id="IPR007210">
    <property type="entry name" value="ABC_Gly_betaine_transp_sub-bd"/>
</dbReference>
<proteinExistence type="predicted"/>
<reference evidence="3 4" key="1">
    <citation type="submission" date="2017-07" db="EMBL/GenBank/DDBJ databases">
        <title>Draft Genome Sequences of Select Purple Nonsulfur Bacteria.</title>
        <authorList>
            <person name="Lasarre B."/>
            <person name="Mckinlay J.B."/>
        </authorList>
    </citation>
    <scope>NUCLEOTIDE SEQUENCE [LARGE SCALE GENOMIC DNA]</scope>
    <source>
        <strain evidence="3 4">DSM 11290</strain>
    </source>
</reference>
<evidence type="ECO:0000313" key="4">
    <source>
        <dbReference type="Proteomes" id="UP000249299"/>
    </source>
</evidence>
<protein>
    <recommendedName>
        <fullName evidence="2">ABC-type glycine betaine transport system substrate-binding domain-containing protein</fullName>
    </recommendedName>
</protein>
<keyword evidence="4" id="KW-1185">Reference proteome</keyword>
<dbReference type="SUPFAM" id="SSF53850">
    <property type="entry name" value="Periplasmic binding protein-like II"/>
    <property type="match status" value="1"/>
</dbReference>
<name>A0A327JJD4_9HYPH</name>
<sequence length="336" mass="36237">MRSLKTSIFGAVAAAALISASAAPASATECGTDDKITIAEMTWLSASTLAHVTQKILADGYGCNAEVVPGDTVPTATSMLTKGEPTIAPEMWVSTAQAIWDKMMDKGNVYKAGDIFGSGGEEGWWIPDYTAKEHPEIKSISDLKDNWELFADVANPDKGRLYGCPPGWGCEIITNNLFKALDLGETYELFSPGSGANLKASIARQVTRKKPMVAYYWGPTAVIGKYNLVRLDMPEHDADKFKCLTDKNCADPQVTGWAVGEVAVAATTELKEKAPAVAEFLSKMQVPNDDISKVLAWGDENKASPADTAAYFLKNNEDIWTAWVPEDVAAKVKESL</sequence>
<dbReference type="Proteomes" id="UP000249299">
    <property type="component" value="Unassembled WGS sequence"/>
</dbReference>
<dbReference type="Gene3D" id="3.40.190.100">
    <property type="entry name" value="Glycine betaine-binding periplasmic protein, domain 2"/>
    <property type="match status" value="1"/>
</dbReference>
<dbReference type="GO" id="GO:0043190">
    <property type="term" value="C:ATP-binding cassette (ABC) transporter complex"/>
    <property type="evidence" value="ECO:0007669"/>
    <property type="project" value="InterPro"/>
</dbReference>
<evidence type="ECO:0000259" key="2">
    <source>
        <dbReference type="Pfam" id="PF04069"/>
    </source>
</evidence>
<dbReference type="AlphaFoldDB" id="A0A327JJD4"/>
<dbReference type="RefSeq" id="WP_111434947.1">
    <property type="nucleotide sequence ID" value="NZ_JACIGG010000019.1"/>
</dbReference>
<feature type="domain" description="ABC-type glycine betaine transport system substrate-binding" evidence="2">
    <location>
        <begin position="34"/>
        <end position="315"/>
    </location>
</feature>
<dbReference type="Pfam" id="PF04069">
    <property type="entry name" value="OpuAC"/>
    <property type="match status" value="1"/>
</dbReference>
<gene>
    <name evidence="3" type="ORF">CH339_13770</name>
</gene>
<dbReference type="Gene3D" id="3.10.105.10">
    <property type="entry name" value="Dipeptide-binding Protein, Domain 3"/>
    <property type="match status" value="1"/>
</dbReference>
<accession>A0A327JJD4</accession>
<dbReference type="GO" id="GO:0022857">
    <property type="term" value="F:transmembrane transporter activity"/>
    <property type="evidence" value="ECO:0007669"/>
    <property type="project" value="InterPro"/>
</dbReference>
<keyword evidence="1" id="KW-0732">Signal</keyword>
<dbReference type="EMBL" id="NPEV01000029">
    <property type="protein sequence ID" value="RAI26530.1"/>
    <property type="molecule type" value="Genomic_DNA"/>
</dbReference>
<dbReference type="OrthoDB" id="9786266at2"/>
<feature type="chain" id="PRO_5016268899" description="ABC-type glycine betaine transport system substrate-binding domain-containing protein" evidence="1">
    <location>
        <begin position="28"/>
        <end position="336"/>
    </location>
</feature>
<organism evidence="3 4">
    <name type="scientific">Rhodobium orientis</name>
    <dbReference type="NCBI Taxonomy" id="34017"/>
    <lineage>
        <taxon>Bacteria</taxon>
        <taxon>Pseudomonadati</taxon>
        <taxon>Pseudomonadota</taxon>
        <taxon>Alphaproteobacteria</taxon>
        <taxon>Hyphomicrobiales</taxon>
        <taxon>Rhodobiaceae</taxon>
        <taxon>Rhodobium</taxon>
    </lineage>
</organism>
<evidence type="ECO:0000313" key="3">
    <source>
        <dbReference type="EMBL" id="RAI26530.1"/>
    </source>
</evidence>
<dbReference type="CDD" id="cd13641">
    <property type="entry name" value="PBP2_HisX_like"/>
    <property type="match status" value="1"/>
</dbReference>
<comment type="caution">
    <text evidence="3">The sequence shown here is derived from an EMBL/GenBank/DDBJ whole genome shotgun (WGS) entry which is preliminary data.</text>
</comment>
<evidence type="ECO:0000256" key="1">
    <source>
        <dbReference type="SAM" id="SignalP"/>
    </source>
</evidence>
<feature type="signal peptide" evidence="1">
    <location>
        <begin position="1"/>
        <end position="27"/>
    </location>
</feature>